<evidence type="ECO:0000313" key="3">
    <source>
        <dbReference type="EMBL" id="OHT20713.1"/>
    </source>
</evidence>
<comment type="catalytic activity">
    <reaction evidence="2">
        <text>a 3'-end 2',3'-cyclophospho-ribonucleotide-RNA + H2O = a 3'-end 2'-phospho-ribonucleotide-RNA + H(+)</text>
        <dbReference type="Rhea" id="RHEA:11828"/>
        <dbReference type="Rhea" id="RHEA-COMP:10464"/>
        <dbReference type="Rhea" id="RHEA-COMP:17353"/>
        <dbReference type="ChEBI" id="CHEBI:15377"/>
        <dbReference type="ChEBI" id="CHEBI:15378"/>
        <dbReference type="ChEBI" id="CHEBI:83064"/>
        <dbReference type="ChEBI" id="CHEBI:173113"/>
        <dbReference type="EC" id="3.1.4.58"/>
    </reaction>
</comment>
<dbReference type="Pfam" id="PF13563">
    <property type="entry name" value="2_5_RNA_ligase2"/>
    <property type="match status" value="1"/>
</dbReference>
<dbReference type="EMBL" id="MIPT01000001">
    <property type="protein sequence ID" value="OHT20713.1"/>
    <property type="molecule type" value="Genomic_DNA"/>
</dbReference>
<dbReference type="GO" id="GO:0004113">
    <property type="term" value="F:2',3'-cyclic-nucleotide 3'-phosphodiesterase activity"/>
    <property type="evidence" value="ECO:0007669"/>
    <property type="project" value="InterPro"/>
</dbReference>
<feature type="short sequence motif" description="HXTX 2" evidence="2">
    <location>
        <begin position="121"/>
        <end position="124"/>
    </location>
</feature>
<dbReference type="RefSeq" id="WP_015457257.1">
    <property type="nucleotide sequence ID" value="NZ_MIPT01000001.1"/>
</dbReference>
<proteinExistence type="inferred from homology"/>
<dbReference type="InterPro" id="IPR009097">
    <property type="entry name" value="Cyclic_Pdiesterase"/>
</dbReference>
<dbReference type="SUPFAM" id="SSF55144">
    <property type="entry name" value="LigT-like"/>
    <property type="match status" value="1"/>
</dbReference>
<dbReference type="AlphaFoldDB" id="A0A1S1HHK5"/>
<name>A0A1S1HHK5_9SPHN</name>
<comment type="similarity">
    <text evidence="2">Belongs to the 2H phosphoesterase superfamily. ThpR family.</text>
</comment>
<sequence>MHRLFVAIRPPRAMRQALRGIMGGIAGARWQDDAQLHLTLRFIGEVDRHVAEDVAAALGAIHHPRFLLALDGLGQFDRRDRIDSLWAGVTPHDEVTALHNKVDQALTRVGIAPDTRAFLPHITIARFGRHAGPVEAMLSQAAGLSGPAEEIDNFCLYESRLGSEGATYEIAARYPLD</sequence>
<keyword evidence="4" id="KW-1185">Reference proteome</keyword>
<evidence type="ECO:0000256" key="2">
    <source>
        <dbReference type="HAMAP-Rule" id="MF_01940"/>
    </source>
</evidence>
<dbReference type="NCBIfam" id="TIGR02258">
    <property type="entry name" value="2_5_ligase"/>
    <property type="match status" value="1"/>
</dbReference>
<dbReference type="GO" id="GO:0008664">
    <property type="term" value="F:RNA 2',3'-cyclic 3'-phosphodiesterase activity"/>
    <property type="evidence" value="ECO:0007669"/>
    <property type="project" value="UniProtKB-EC"/>
</dbReference>
<reference evidence="3 4" key="1">
    <citation type="submission" date="2016-09" db="EMBL/GenBank/DDBJ databases">
        <title>Metabolic pathway, cell adaptation mechanisms and a novel monoxygenase revealed through proteogenomic-transcription analysis of a Sphingomonas haloaromaticamans strain degrading the fungicide ortho-phenylphenol.</title>
        <authorList>
            <person name="Perruchon C."/>
            <person name="Papadopoulou E.S."/>
            <person name="Rousidou C."/>
            <person name="Vasileiadis S."/>
            <person name="Tanou G."/>
            <person name="Amoutzias G."/>
            <person name="Molassiotis A."/>
            <person name="Karpouzas D.G."/>
        </authorList>
    </citation>
    <scope>NUCLEOTIDE SEQUENCE [LARGE SCALE GENOMIC DNA]</scope>
    <source>
        <strain evidence="3 4">P3</strain>
    </source>
</reference>
<evidence type="ECO:0000256" key="1">
    <source>
        <dbReference type="ARBA" id="ARBA00022801"/>
    </source>
</evidence>
<comment type="caution">
    <text evidence="3">The sequence shown here is derived from an EMBL/GenBank/DDBJ whole genome shotgun (WGS) entry which is preliminary data.</text>
</comment>
<protein>
    <recommendedName>
        <fullName evidence="2">RNA 2',3'-cyclic phosphodiesterase</fullName>
        <shortName evidence="2">RNA 2',3'-CPDase</shortName>
        <ecNumber evidence="2">3.1.4.58</ecNumber>
    </recommendedName>
</protein>
<gene>
    <name evidence="3" type="ORF">BHE75_02714</name>
</gene>
<feature type="short sequence motif" description="HXTX 1" evidence="2">
    <location>
        <begin position="37"/>
        <end position="40"/>
    </location>
</feature>
<feature type="active site" description="Proton acceptor" evidence="2">
    <location>
        <position position="121"/>
    </location>
</feature>
<dbReference type="EC" id="3.1.4.58" evidence="2"/>
<dbReference type="GO" id="GO:0016874">
    <property type="term" value="F:ligase activity"/>
    <property type="evidence" value="ECO:0007669"/>
    <property type="project" value="UniProtKB-KW"/>
</dbReference>
<evidence type="ECO:0000313" key="4">
    <source>
        <dbReference type="Proteomes" id="UP000179467"/>
    </source>
</evidence>
<dbReference type="OrthoDB" id="9793819at2"/>
<feature type="active site" description="Proton donor" evidence="2">
    <location>
        <position position="37"/>
    </location>
</feature>
<keyword evidence="1 2" id="KW-0378">Hydrolase</keyword>
<dbReference type="PANTHER" id="PTHR35561">
    <property type="entry name" value="RNA 2',3'-CYCLIC PHOSPHODIESTERASE"/>
    <property type="match status" value="1"/>
</dbReference>
<accession>A0A1S1HHK5</accession>
<dbReference type="Proteomes" id="UP000179467">
    <property type="component" value="Unassembled WGS sequence"/>
</dbReference>
<organism evidence="3 4">
    <name type="scientific">Edaphosphingomonas haloaromaticamans</name>
    <dbReference type="NCBI Taxonomy" id="653954"/>
    <lineage>
        <taxon>Bacteria</taxon>
        <taxon>Pseudomonadati</taxon>
        <taxon>Pseudomonadota</taxon>
        <taxon>Alphaproteobacteria</taxon>
        <taxon>Sphingomonadales</taxon>
        <taxon>Rhizorhabdaceae</taxon>
        <taxon>Edaphosphingomonas</taxon>
    </lineage>
</organism>
<dbReference type="InterPro" id="IPR004175">
    <property type="entry name" value="RNA_CPDase"/>
</dbReference>
<comment type="function">
    <text evidence="2">Hydrolyzes RNA 2',3'-cyclic phosphodiester to an RNA 2'-phosphomonoester.</text>
</comment>
<dbReference type="PANTHER" id="PTHR35561:SF1">
    <property type="entry name" value="RNA 2',3'-CYCLIC PHOSPHODIESTERASE"/>
    <property type="match status" value="1"/>
</dbReference>
<dbReference type="HAMAP" id="MF_01940">
    <property type="entry name" value="RNA_CPDase"/>
    <property type="match status" value="1"/>
</dbReference>
<dbReference type="Gene3D" id="3.90.1140.10">
    <property type="entry name" value="Cyclic phosphodiesterase"/>
    <property type="match status" value="1"/>
</dbReference>
<keyword evidence="3" id="KW-0436">Ligase</keyword>